<organism evidence="3 4">
    <name type="scientific">Carex littledalei</name>
    <dbReference type="NCBI Taxonomy" id="544730"/>
    <lineage>
        <taxon>Eukaryota</taxon>
        <taxon>Viridiplantae</taxon>
        <taxon>Streptophyta</taxon>
        <taxon>Embryophyta</taxon>
        <taxon>Tracheophyta</taxon>
        <taxon>Spermatophyta</taxon>
        <taxon>Magnoliopsida</taxon>
        <taxon>Liliopsida</taxon>
        <taxon>Poales</taxon>
        <taxon>Cyperaceae</taxon>
        <taxon>Cyperoideae</taxon>
        <taxon>Cariceae</taxon>
        <taxon>Carex</taxon>
        <taxon>Carex subgen. Euthyceras</taxon>
    </lineage>
</organism>
<evidence type="ECO:0000313" key="3">
    <source>
        <dbReference type="EMBL" id="KAF3326952.1"/>
    </source>
</evidence>
<feature type="region of interest" description="Disordered" evidence="2">
    <location>
        <begin position="120"/>
        <end position="212"/>
    </location>
</feature>
<feature type="compositionally biased region" description="Polar residues" evidence="2">
    <location>
        <begin position="125"/>
        <end position="152"/>
    </location>
</feature>
<proteinExistence type="predicted"/>
<dbReference type="EMBL" id="SWLB01000018">
    <property type="protein sequence ID" value="KAF3326952.1"/>
    <property type="molecule type" value="Genomic_DNA"/>
</dbReference>
<feature type="compositionally biased region" description="Basic and acidic residues" evidence="2">
    <location>
        <begin position="175"/>
        <end position="208"/>
    </location>
</feature>
<accession>A0A833V705</accession>
<comment type="caution">
    <text evidence="3">The sequence shown here is derived from an EMBL/GenBank/DDBJ whole genome shotgun (WGS) entry which is preliminary data.</text>
</comment>
<keyword evidence="1" id="KW-0175">Coiled coil</keyword>
<name>A0A833V705_9POAL</name>
<feature type="compositionally biased region" description="Polar residues" evidence="2">
    <location>
        <begin position="159"/>
        <end position="174"/>
    </location>
</feature>
<dbReference type="SUPFAM" id="SSF57997">
    <property type="entry name" value="Tropomyosin"/>
    <property type="match status" value="1"/>
</dbReference>
<dbReference type="Gene3D" id="1.10.287.1490">
    <property type="match status" value="1"/>
</dbReference>
<dbReference type="Proteomes" id="UP000623129">
    <property type="component" value="Unassembled WGS sequence"/>
</dbReference>
<reference evidence="3" key="1">
    <citation type="submission" date="2020-01" db="EMBL/GenBank/DDBJ databases">
        <title>Genome sequence of Kobresia littledalei, the first chromosome-level genome in the family Cyperaceae.</title>
        <authorList>
            <person name="Qu G."/>
        </authorList>
    </citation>
    <scope>NUCLEOTIDE SEQUENCE</scope>
    <source>
        <strain evidence="3">C.B.Clarke</strain>
        <tissue evidence="3">Leaf</tissue>
    </source>
</reference>
<keyword evidence="4" id="KW-1185">Reference proteome</keyword>
<feature type="region of interest" description="Disordered" evidence="2">
    <location>
        <begin position="786"/>
        <end position="823"/>
    </location>
</feature>
<dbReference type="Gene3D" id="1.10.287.2610">
    <property type="match status" value="1"/>
</dbReference>
<feature type="coiled-coil region" evidence="1">
    <location>
        <begin position="319"/>
        <end position="546"/>
    </location>
</feature>
<evidence type="ECO:0000313" key="4">
    <source>
        <dbReference type="Proteomes" id="UP000623129"/>
    </source>
</evidence>
<gene>
    <name evidence="3" type="ORF">FCM35_KLT08582</name>
</gene>
<sequence>MGFLIGISSSCAQSALSIGGLSPSSVLARRNGSAAENKVLAMCNHRDGHGDVDRANGAGADGVHRGRRNLLLVGISVLPLLQLKATALEGDLSKGKLDQLWARPVIFGSRRGAVLNRKLAEEEQAQSTNSGPTATQETTQPPVQSSNLTATPDQERSSLESSKSTATLESTQAGTREEPETAVTEDSKDSAEKEGDKLPKQEPSEEMKGQSGNSFLSLLNSLGLYGSGILGALYARSQKEKAEIESTIALMQAKFGETEKETFQIRKNYEEALMKVKDEQSKRLNKFMEEEAALLNKLNSTKRTIESLGKELNGEKMSAHGLKSEIARLEGLIAKSKEDKSSLEENIRDKLEMIKALEDKISSINLEISEKEQGIKELSSALSTKEAEFEKLKLNFDATKEKLQQAISTIEQLKGEISSTREELSERDSLINSLNEKILLLDAEKSEMEIKIEELIRDYENLRVFSEKRASTDLDLLTKKDENLRELEEKLSAALAEINNGHAKISELERERDETKFMLEKEAEIAKNLQNALDSTKEALEASKLEASKLFDGLGEMKKSYEELLGNISLITNEFSEEKKILAGKLEESNSAMKALITDLTSVQDAFNKSQESLAATNSELTAVTEDCENLKMELVETYKKLESANLELKEEKKLISTMNKEIEALVRKINADSDVRKALESDLDEATRSLDEMNKSAMLLSRELENTNGRNGTLEAEKAMLLKALNDEKDASKHAKENLEDAQNVIDRLGGERESLELRVKRLEEELASAKGEILRLRRHMSMNEAARPGTEKGLNAHGNTPFVTKRTTRRRKGPPGTKLSD</sequence>
<dbReference type="AlphaFoldDB" id="A0A833V705"/>
<evidence type="ECO:0000256" key="1">
    <source>
        <dbReference type="SAM" id="Coils"/>
    </source>
</evidence>
<feature type="coiled-coil region" evidence="1">
    <location>
        <begin position="614"/>
        <end position="781"/>
    </location>
</feature>
<protein>
    <submittedName>
        <fullName evidence="3">MAR-binding filament-like protein 1 isoform X1</fullName>
    </submittedName>
</protein>
<dbReference type="OrthoDB" id="10255522at2759"/>
<evidence type="ECO:0000256" key="2">
    <source>
        <dbReference type="SAM" id="MobiDB-lite"/>
    </source>
</evidence>